<evidence type="ECO:0000259" key="2">
    <source>
        <dbReference type="Pfam" id="PF13505"/>
    </source>
</evidence>
<feature type="domain" description="Outer membrane protein beta-barrel" evidence="2">
    <location>
        <begin position="9"/>
        <end position="169"/>
    </location>
</feature>
<dbReference type="InterPro" id="IPR027385">
    <property type="entry name" value="Beta-barrel_OMP"/>
</dbReference>
<dbReference type="AlphaFoldDB" id="A0A1J5P8G0"/>
<evidence type="ECO:0000256" key="1">
    <source>
        <dbReference type="ARBA" id="ARBA00022729"/>
    </source>
</evidence>
<evidence type="ECO:0000313" key="3">
    <source>
        <dbReference type="EMBL" id="OIQ67498.1"/>
    </source>
</evidence>
<organism evidence="3">
    <name type="scientific">mine drainage metagenome</name>
    <dbReference type="NCBI Taxonomy" id="410659"/>
    <lineage>
        <taxon>unclassified sequences</taxon>
        <taxon>metagenomes</taxon>
        <taxon>ecological metagenomes</taxon>
    </lineage>
</organism>
<dbReference type="EMBL" id="MLJW01005889">
    <property type="protein sequence ID" value="OIQ67498.1"/>
    <property type="molecule type" value="Genomic_DNA"/>
</dbReference>
<dbReference type="Pfam" id="PF13505">
    <property type="entry name" value="OMP_b-brl"/>
    <property type="match status" value="1"/>
</dbReference>
<comment type="caution">
    <text evidence="3">The sequence shown here is derived from an EMBL/GenBank/DDBJ whole genome shotgun (WGS) entry which is preliminary data.</text>
</comment>
<sequence length="169" mass="17747">MKIIVAAASAALLLAAAPAAFAAAPDSQVYGTVGYADSEGLGVVQARLGYRFATYFGVEAEAGVGVKEDTVHMSGVSVKLKEQSQAAAYGVAFLPVSPKVDLFARVGYGTVRAKASVPGFSASDNGDDWAYGVGAQFFFDDHNGLRADYTKFSTGDYSNTWSVAYVRKF</sequence>
<protein>
    <recommendedName>
        <fullName evidence="2">Outer membrane protein beta-barrel domain-containing protein</fullName>
    </recommendedName>
</protein>
<proteinExistence type="predicted"/>
<dbReference type="SUPFAM" id="SSF56925">
    <property type="entry name" value="OMPA-like"/>
    <property type="match status" value="1"/>
</dbReference>
<dbReference type="InterPro" id="IPR011250">
    <property type="entry name" value="OMP/PagP_B-barrel"/>
</dbReference>
<dbReference type="Gene3D" id="2.40.160.20">
    <property type="match status" value="1"/>
</dbReference>
<reference evidence="3" key="1">
    <citation type="submission" date="2016-10" db="EMBL/GenBank/DDBJ databases">
        <title>Sequence of Gallionella enrichment culture.</title>
        <authorList>
            <person name="Poehlein A."/>
            <person name="Muehling M."/>
            <person name="Daniel R."/>
        </authorList>
    </citation>
    <scope>NUCLEOTIDE SEQUENCE</scope>
</reference>
<accession>A0A1J5P8G0</accession>
<keyword evidence="1" id="KW-0732">Signal</keyword>
<name>A0A1J5P8G0_9ZZZZ</name>
<gene>
    <name evidence="3" type="ORF">GALL_509210</name>
</gene>